<proteinExistence type="predicted"/>
<dbReference type="Proteomes" id="UP000799766">
    <property type="component" value="Unassembled WGS sequence"/>
</dbReference>
<protein>
    <submittedName>
        <fullName evidence="2">Uncharacterized protein</fullName>
    </submittedName>
</protein>
<feature type="region of interest" description="Disordered" evidence="1">
    <location>
        <begin position="1"/>
        <end position="58"/>
    </location>
</feature>
<accession>A0A6A6NS62</accession>
<gene>
    <name evidence="2" type="ORF">BDY21DRAFT_352154</name>
</gene>
<name>A0A6A6NS62_9PEZI</name>
<organism evidence="2 3">
    <name type="scientific">Lineolata rhizophorae</name>
    <dbReference type="NCBI Taxonomy" id="578093"/>
    <lineage>
        <taxon>Eukaryota</taxon>
        <taxon>Fungi</taxon>
        <taxon>Dikarya</taxon>
        <taxon>Ascomycota</taxon>
        <taxon>Pezizomycotina</taxon>
        <taxon>Dothideomycetes</taxon>
        <taxon>Dothideomycetes incertae sedis</taxon>
        <taxon>Lineolatales</taxon>
        <taxon>Lineolataceae</taxon>
        <taxon>Lineolata</taxon>
    </lineage>
</organism>
<keyword evidence="3" id="KW-1185">Reference proteome</keyword>
<sequence>MSRHLVGQNPAAAELAPAGWPGSSLHLPQPREVRLVPSTRPPRRLPCPQPATEAALWL</sequence>
<evidence type="ECO:0000256" key="1">
    <source>
        <dbReference type="SAM" id="MobiDB-lite"/>
    </source>
</evidence>
<dbReference type="AlphaFoldDB" id="A0A6A6NS62"/>
<evidence type="ECO:0000313" key="2">
    <source>
        <dbReference type="EMBL" id="KAF2454569.1"/>
    </source>
</evidence>
<dbReference type="EMBL" id="MU001690">
    <property type="protein sequence ID" value="KAF2454569.1"/>
    <property type="molecule type" value="Genomic_DNA"/>
</dbReference>
<reference evidence="2" key="1">
    <citation type="journal article" date="2020" name="Stud. Mycol.">
        <title>101 Dothideomycetes genomes: a test case for predicting lifestyles and emergence of pathogens.</title>
        <authorList>
            <person name="Haridas S."/>
            <person name="Albert R."/>
            <person name="Binder M."/>
            <person name="Bloem J."/>
            <person name="Labutti K."/>
            <person name="Salamov A."/>
            <person name="Andreopoulos B."/>
            <person name="Baker S."/>
            <person name="Barry K."/>
            <person name="Bills G."/>
            <person name="Bluhm B."/>
            <person name="Cannon C."/>
            <person name="Castanera R."/>
            <person name="Culley D."/>
            <person name="Daum C."/>
            <person name="Ezra D."/>
            <person name="Gonzalez J."/>
            <person name="Henrissat B."/>
            <person name="Kuo A."/>
            <person name="Liang C."/>
            <person name="Lipzen A."/>
            <person name="Lutzoni F."/>
            <person name="Magnuson J."/>
            <person name="Mondo S."/>
            <person name="Nolan M."/>
            <person name="Ohm R."/>
            <person name="Pangilinan J."/>
            <person name="Park H.-J."/>
            <person name="Ramirez L."/>
            <person name="Alfaro M."/>
            <person name="Sun H."/>
            <person name="Tritt A."/>
            <person name="Yoshinaga Y."/>
            <person name="Zwiers L.-H."/>
            <person name="Turgeon B."/>
            <person name="Goodwin S."/>
            <person name="Spatafora J."/>
            <person name="Crous P."/>
            <person name="Grigoriev I."/>
        </authorList>
    </citation>
    <scope>NUCLEOTIDE SEQUENCE</scope>
    <source>
        <strain evidence="2">ATCC 16933</strain>
    </source>
</reference>
<evidence type="ECO:0000313" key="3">
    <source>
        <dbReference type="Proteomes" id="UP000799766"/>
    </source>
</evidence>